<keyword evidence="3" id="KW-1185">Reference proteome</keyword>
<reference evidence="2 3" key="1">
    <citation type="journal article" date="2020" name="Cell">
        <title>Large-Scale Comparative Analyses of Tick Genomes Elucidate Their Genetic Diversity and Vector Capacities.</title>
        <authorList>
            <consortium name="Tick Genome and Microbiome Consortium (TIGMIC)"/>
            <person name="Jia N."/>
            <person name="Wang J."/>
            <person name="Shi W."/>
            <person name="Du L."/>
            <person name="Sun Y."/>
            <person name="Zhan W."/>
            <person name="Jiang J.F."/>
            <person name="Wang Q."/>
            <person name="Zhang B."/>
            <person name="Ji P."/>
            <person name="Bell-Sakyi L."/>
            <person name="Cui X.M."/>
            <person name="Yuan T.T."/>
            <person name="Jiang B.G."/>
            <person name="Yang W.F."/>
            <person name="Lam T.T."/>
            <person name="Chang Q.C."/>
            <person name="Ding S.J."/>
            <person name="Wang X.J."/>
            <person name="Zhu J.G."/>
            <person name="Ruan X.D."/>
            <person name="Zhao L."/>
            <person name="Wei J.T."/>
            <person name="Ye R.Z."/>
            <person name="Que T.C."/>
            <person name="Du C.H."/>
            <person name="Zhou Y.H."/>
            <person name="Cheng J.X."/>
            <person name="Dai P.F."/>
            <person name="Guo W.B."/>
            <person name="Han X.H."/>
            <person name="Huang E.J."/>
            <person name="Li L.F."/>
            <person name="Wei W."/>
            <person name="Gao Y.C."/>
            <person name="Liu J.Z."/>
            <person name="Shao H.Z."/>
            <person name="Wang X."/>
            <person name="Wang C.C."/>
            <person name="Yang T.C."/>
            <person name="Huo Q.B."/>
            <person name="Li W."/>
            <person name="Chen H.Y."/>
            <person name="Chen S.E."/>
            <person name="Zhou L.G."/>
            <person name="Ni X.B."/>
            <person name="Tian J.H."/>
            <person name="Sheng Y."/>
            <person name="Liu T."/>
            <person name="Pan Y.S."/>
            <person name="Xia L.Y."/>
            <person name="Li J."/>
            <person name="Zhao F."/>
            <person name="Cao W.C."/>
        </authorList>
    </citation>
    <scope>NUCLEOTIDE SEQUENCE [LARGE SCALE GENOMIC DNA]</scope>
    <source>
        <strain evidence="2">HaeL-2018</strain>
    </source>
</reference>
<accession>A0A9J6H372</accession>
<dbReference type="AlphaFoldDB" id="A0A9J6H372"/>
<dbReference type="VEuPathDB" id="VectorBase:HLOH_045051"/>
<comment type="caution">
    <text evidence="2">The sequence shown here is derived from an EMBL/GenBank/DDBJ whole genome shotgun (WGS) entry which is preliminary data.</text>
</comment>
<organism evidence="2 3">
    <name type="scientific">Haemaphysalis longicornis</name>
    <name type="common">Bush tick</name>
    <dbReference type="NCBI Taxonomy" id="44386"/>
    <lineage>
        <taxon>Eukaryota</taxon>
        <taxon>Metazoa</taxon>
        <taxon>Ecdysozoa</taxon>
        <taxon>Arthropoda</taxon>
        <taxon>Chelicerata</taxon>
        <taxon>Arachnida</taxon>
        <taxon>Acari</taxon>
        <taxon>Parasitiformes</taxon>
        <taxon>Ixodida</taxon>
        <taxon>Ixodoidea</taxon>
        <taxon>Ixodidae</taxon>
        <taxon>Haemaphysalinae</taxon>
        <taxon>Haemaphysalis</taxon>
    </lineage>
</organism>
<evidence type="ECO:0000256" key="1">
    <source>
        <dbReference type="SAM" id="MobiDB-lite"/>
    </source>
</evidence>
<proteinExistence type="predicted"/>
<name>A0A9J6H372_HAELO</name>
<dbReference type="Proteomes" id="UP000821853">
    <property type="component" value="Chromosome 9"/>
</dbReference>
<evidence type="ECO:0000313" key="2">
    <source>
        <dbReference type="EMBL" id="KAH9382205.1"/>
    </source>
</evidence>
<evidence type="ECO:0000313" key="3">
    <source>
        <dbReference type="Proteomes" id="UP000821853"/>
    </source>
</evidence>
<gene>
    <name evidence="2" type="ORF">HPB48_010424</name>
</gene>
<feature type="region of interest" description="Disordered" evidence="1">
    <location>
        <begin position="1"/>
        <end position="23"/>
    </location>
</feature>
<protein>
    <submittedName>
        <fullName evidence="2">Uncharacterized protein</fullName>
    </submittedName>
</protein>
<feature type="compositionally biased region" description="Polar residues" evidence="1">
    <location>
        <begin position="10"/>
        <end position="19"/>
    </location>
</feature>
<dbReference type="OrthoDB" id="10432902at2759"/>
<sequence length="310" mass="33322">MIGEERGTKKPTTLLQSPSVAGDGTVAGGGRSMELAALHSVAALLGSAGSMPHLDVPSMALLDSGRGEEDVPEKHRWRLWLLELLVPGEGAPPRAATLVPAGELLAALCLARPSIALAPAAWQPLLAWQDPYPWRSKLDADIERRSTAQLLLGQEEAARDDGTPTATAAVMELAWNAALDTLAKQCSAFLDAEDGHLRECSEKLLQCSPPPGRQTGSGGEQELPSWLGFLDALLSYVEGIPSGHHLWAWLLDALPQELDACLISTFREYGSGRNSMSDKRKPKVHLWAPIIAGQPRSYARVKKARVPWSA</sequence>
<dbReference type="EMBL" id="JABSTR010000011">
    <property type="protein sequence ID" value="KAH9382205.1"/>
    <property type="molecule type" value="Genomic_DNA"/>
</dbReference>